<accession>A0ABV4GJE3</accession>
<organism evidence="1 2">
    <name type="scientific">Bradyrhizobium yuanmingense</name>
    <dbReference type="NCBI Taxonomy" id="108015"/>
    <lineage>
        <taxon>Bacteria</taxon>
        <taxon>Pseudomonadati</taxon>
        <taxon>Pseudomonadota</taxon>
        <taxon>Alphaproteobacteria</taxon>
        <taxon>Hyphomicrobiales</taxon>
        <taxon>Nitrobacteraceae</taxon>
        <taxon>Bradyrhizobium</taxon>
    </lineage>
</organism>
<gene>
    <name evidence="1" type="ORF">ABH992_004467</name>
</gene>
<dbReference type="EMBL" id="JBGBZN010000002">
    <property type="protein sequence ID" value="MEY9472068.1"/>
    <property type="molecule type" value="Genomic_DNA"/>
</dbReference>
<sequence>MNATPTRTYNPLPFTDLEPKRFEDLVRQLIYEFRPWRRLEATGRSGSDDGFDARALEIVDAVNATPAVDQDETEDEAAEPGIPDRLWLIQCKRERKITPAKLKGYLTEIRLGPEEKLHGIIFAAASDFSKAARDAFYAWCRDQGLSEALIWGKGELEDQLYQPKNDNLLFAYFGISLTIRRRSQATQIRAEIATKRKLKKTVMSSSADVLVRDPLAEEYPHVKEGERPTKWGVFAPETLSHNGLEMSISWSYAFLDPDTGEWDAADGVPAMRRHHHWRVEDTQLDELDYVARATWDALPEENRAWLKFSGGIRLRDIVAIDDLGDDLFEGVHIYAPFSPMNGPFSCFWRWLELSPYSKRHDVPKLFHNDPSKRIDRFHARTKKTIA</sequence>
<dbReference type="Proteomes" id="UP001565474">
    <property type="component" value="Unassembled WGS sequence"/>
</dbReference>
<reference evidence="1 2" key="1">
    <citation type="submission" date="2024-07" db="EMBL/GenBank/DDBJ databases">
        <title>Genomic Encyclopedia of Type Strains, Phase V (KMG-V): Genome sequencing to study the core and pangenomes of soil and plant-associated prokaryotes.</title>
        <authorList>
            <person name="Whitman W."/>
        </authorList>
    </citation>
    <scope>NUCLEOTIDE SEQUENCE [LARGE SCALE GENOMIC DNA]</scope>
    <source>
        <strain evidence="1 2">USDA 222</strain>
    </source>
</reference>
<protein>
    <recommendedName>
        <fullName evidence="3">Restriction endonuclease type IV Mrr domain-containing protein</fullName>
    </recommendedName>
</protein>
<keyword evidence="2" id="KW-1185">Reference proteome</keyword>
<comment type="caution">
    <text evidence="1">The sequence shown here is derived from an EMBL/GenBank/DDBJ whole genome shotgun (WGS) entry which is preliminary data.</text>
</comment>
<dbReference type="RefSeq" id="WP_036044806.1">
    <property type="nucleotide sequence ID" value="NZ_JBGBYD010000002.1"/>
</dbReference>
<evidence type="ECO:0000313" key="2">
    <source>
        <dbReference type="Proteomes" id="UP001565474"/>
    </source>
</evidence>
<evidence type="ECO:0000313" key="1">
    <source>
        <dbReference type="EMBL" id="MEY9472068.1"/>
    </source>
</evidence>
<proteinExistence type="predicted"/>
<name>A0ABV4GJE3_9BRAD</name>
<evidence type="ECO:0008006" key="3">
    <source>
        <dbReference type="Google" id="ProtNLM"/>
    </source>
</evidence>